<dbReference type="GO" id="GO:0016151">
    <property type="term" value="F:nickel cation binding"/>
    <property type="evidence" value="ECO:0007669"/>
    <property type="project" value="InterPro"/>
</dbReference>
<dbReference type="Proteomes" id="UP000679848">
    <property type="component" value="Chromosome"/>
</dbReference>
<reference evidence="4" key="1">
    <citation type="submission" date="2020-09" db="EMBL/GenBank/DDBJ databases">
        <title>New species isolated from human feces.</title>
        <authorList>
            <person name="Kitahara M."/>
            <person name="Shigeno Y."/>
            <person name="Shime M."/>
            <person name="Matsumoto Y."/>
            <person name="Nakamura S."/>
            <person name="Motooka D."/>
            <person name="Fukuoka S."/>
            <person name="Nishikawa H."/>
            <person name="Benno Y."/>
        </authorList>
    </citation>
    <scope>NUCLEOTIDE SEQUENCE</scope>
    <source>
        <strain evidence="4">MM59</strain>
    </source>
</reference>
<evidence type="ECO:0000256" key="1">
    <source>
        <dbReference type="ARBA" id="ARBA00022596"/>
    </source>
</evidence>
<dbReference type="RefSeq" id="WP_187030681.1">
    <property type="nucleotide sequence ID" value="NZ_AP023420.1"/>
</dbReference>
<keyword evidence="5" id="KW-1185">Reference proteome</keyword>
<dbReference type="InterPro" id="IPR000688">
    <property type="entry name" value="HypA/HybF"/>
</dbReference>
<keyword evidence="1" id="KW-0533">Nickel</keyword>
<protein>
    <recommendedName>
        <fullName evidence="6">Hydrogenase maturation factor HypA</fullName>
    </recommendedName>
</protein>
<dbReference type="AlphaFoldDB" id="A0A810QBY7"/>
<dbReference type="GO" id="GO:0008270">
    <property type="term" value="F:zinc ion binding"/>
    <property type="evidence" value="ECO:0007669"/>
    <property type="project" value="TreeGrafter"/>
</dbReference>
<evidence type="ECO:0000313" key="4">
    <source>
        <dbReference type="EMBL" id="BCK85504.1"/>
    </source>
</evidence>
<sequence length="134" mass="15064">MHEMNVIGNLAASVVQWGQANRVRKILEIDIICGQLRMFDRDFMQRYFNIFTRDTCAEGAKLVLSVRPIGYHCNACGSDYEMTPREWLDMDINRAACVHCDSEDIVLTSGGEYFISDILAETEEDAPSDSMGGS</sequence>
<gene>
    <name evidence="4" type="ORF">MM59RIKEN_28230</name>
</gene>
<keyword evidence="3" id="KW-0862">Zinc</keyword>
<dbReference type="KEGG" id="pfaa:MM59RIKEN_28230"/>
<evidence type="ECO:0000313" key="5">
    <source>
        <dbReference type="Proteomes" id="UP000679848"/>
    </source>
</evidence>
<keyword evidence="2" id="KW-0479">Metal-binding</keyword>
<dbReference type="GO" id="GO:0051604">
    <property type="term" value="P:protein maturation"/>
    <property type="evidence" value="ECO:0007669"/>
    <property type="project" value="InterPro"/>
</dbReference>
<evidence type="ECO:0000256" key="2">
    <source>
        <dbReference type="ARBA" id="ARBA00022723"/>
    </source>
</evidence>
<dbReference type="Pfam" id="PF01155">
    <property type="entry name" value="HypA"/>
    <property type="match status" value="1"/>
</dbReference>
<evidence type="ECO:0008006" key="6">
    <source>
        <dbReference type="Google" id="ProtNLM"/>
    </source>
</evidence>
<dbReference type="PANTHER" id="PTHR34535:SF3">
    <property type="entry name" value="HYDROGENASE MATURATION FACTOR HYPA"/>
    <property type="match status" value="1"/>
</dbReference>
<dbReference type="PANTHER" id="PTHR34535">
    <property type="entry name" value="HYDROGENASE MATURATION FACTOR HYPA"/>
    <property type="match status" value="1"/>
</dbReference>
<name>A0A810QBY7_9FIRM</name>
<dbReference type="Gene3D" id="3.30.2320.80">
    <property type="match status" value="1"/>
</dbReference>
<dbReference type="EMBL" id="AP023420">
    <property type="protein sequence ID" value="BCK85504.1"/>
    <property type="molecule type" value="Genomic_DNA"/>
</dbReference>
<accession>A0A810QBY7</accession>
<evidence type="ECO:0000256" key="3">
    <source>
        <dbReference type="ARBA" id="ARBA00022833"/>
    </source>
</evidence>
<proteinExistence type="predicted"/>
<dbReference type="PIRSF" id="PIRSF004761">
    <property type="entry name" value="Hydrgn_mat_HypA"/>
    <property type="match status" value="1"/>
</dbReference>
<organism evidence="4 5">
    <name type="scientific">Pusillibacter faecalis</name>
    <dbReference type="NCBI Taxonomy" id="2714358"/>
    <lineage>
        <taxon>Bacteria</taxon>
        <taxon>Bacillati</taxon>
        <taxon>Bacillota</taxon>
        <taxon>Clostridia</taxon>
        <taxon>Eubacteriales</taxon>
        <taxon>Oscillospiraceae</taxon>
        <taxon>Pusillibacter</taxon>
    </lineage>
</organism>